<dbReference type="Gene3D" id="3.40.50.150">
    <property type="entry name" value="Vaccinia Virus protein VP39"/>
    <property type="match status" value="1"/>
</dbReference>
<protein>
    <submittedName>
        <fullName evidence="2">SAM-dependent methyltransferase</fullName>
    </submittedName>
</protein>
<feature type="domain" description="Methyltransferase type 12" evidence="1">
    <location>
        <begin position="46"/>
        <end position="139"/>
    </location>
</feature>
<dbReference type="Proteomes" id="UP000078428">
    <property type="component" value="Unassembled WGS sequence"/>
</dbReference>
<evidence type="ECO:0000259" key="1">
    <source>
        <dbReference type="Pfam" id="PF08242"/>
    </source>
</evidence>
<dbReference type="PANTHER" id="PTHR43861">
    <property type="entry name" value="TRANS-ACONITATE 2-METHYLTRANSFERASE-RELATED"/>
    <property type="match status" value="1"/>
</dbReference>
<dbReference type="PANTHER" id="PTHR43861:SF1">
    <property type="entry name" value="TRANS-ACONITATE 2-METHYLTRANSFERASE"/>
    <property type="match status" value="1"/>
</dbReference>
<dbReference type="InterPro" id="IPR013217">
    <property type="entry name" value="Methyltransf_12"/>
</dbReference>
<dbReference type="InterPro" id="IPR029063">
    <property type="entry name" value="SAM-dependent_MTases_sf"/>
</dbReference>
<keyword evidence="2" id="KW-0808">Transferase</keyword>
<dbReference type="CDD" id="cd02440">
    <property type="entry name" value="AdoMet_MTases"/>
    <property type="match status" value="1"/>
</dbReference>
<comment type="caution">
    <text evidence="2">The sequence shown here is derived from an EMBL/GenBank/DDBJ whole genome shotgun (WGS) entry which is preliminary data.</text>
</comment>
<dbReference type="STRING" id="1285242.A6A04_09445"/>
<evidence type="ECO:0000313" key="3">
    <source>
        <dbReference type="Proteomes" id="UP000078428"/>
    </source>
</evidence>
<dbReference type="AlphaFoldDB" id="A0A178M4D4"/>
<name>A0A178M4D4_9PROT</name>
<dbReference type="SUPFAM" id="SSF53335">
    <property type="entry name" value="S-adenosyl-L-methionine-dependent methyltransferases"/>
    <property type="match status" value="1"/>
</dbReference>
<keyword evidence="3" id="KW-1185">Reference proteome</keyword>
<evidence type="ECO:0000313" key="2">
    <source>
        <dbReference type="EMBL" id="OAN42923.1"/>
    </source>
</evidence>
<sequence>MDRKRRVEAAFSAAAATYDSAALAQARAADLLAAALPALPPTARVLELGCGTGLLTRRLLERLPTGASLLATDLSPAMVEATARLDDPRLTILAMDAERPAPGLGGFDLIASSLAAQWFDDLGATLTRLAGLLAPGGSLLLATLGSATFKEWRVAHAAQGLLSGVPDYPEADALAALLPGATVERHVFTQDYADARAFLAALDAIGARTPRPGHRPLTPGRLRRIMAGLGSPCAVTWDILLLSHTRSPA</sequence>
<dbReference type="GO" id="GO:0008168">
    <property type="term" value="F:methyltransferase activity"/>
    <property type="evidence" value="ECO:0007669"/>
    <property type="project" value="UniProtKB-KW"/>
</dbReference>
<dbReference type="EMBL" id="LWQT01000131">
    <property type="protein sequence ID" value="OAN42923.1"/>
    <property type="molecule type" value="Genomic_DNA"/>
</dbReference>
<proteinExistence type="predicted"/>
<gene>
    <name evidence="2" type="ORF">A6A04_09445</name>
</gene>
<dbReference type="OrthoDB" id="9802097at2"/>
<dbReference type="GO" id="GO:0032259">
    <property type="term" value="P:methylation"/>
    <property type="evidence" value="ECO:0007669"/>
    <property type="project" value="UniProtKB-KW"/>
</dbReference>
<keyword evidence="2" id="KW-0489">Methyltransferase</keyword>
<dbReference type="RefSeq" id="WP_068495915.1">
    <property type="nucleotide sequence ID" value="NZ_LWQT01000131.1"/>
</dbReference>
<accession>A0A178M4D4</accession>
<organism evidence="2 3">
    <name type="scientific">Paramagnetospirillum marisnigri</name>
    <dbReference type="NCBI Taxonomy" id="1285242"/>
    <lineage>
        <taxon>Bacteria</taxon>
        <taxon>Pseudomonadati</taxon>
        <taxon>Pseudomonadota</taxon>
        <taxon>Alphaproteobacteria</taxon>
        <taxon>Rhodospirillales</taxon>
        <taxon>Magnetospirillaceae</taxon>
        <taxon>Paramagnetospirillum</taxon>
    </lineage>
</organism>
<reference evidence="2 3" key="1">
    <citation type="submission" date="2016-04" db="EMBL/GenBank/DDBJ databases">
        <title>Draft genome sequence of freshwater magnetotactic bacteria Magnetospirillum marisnigri SP-1 and Magnetospirillum moscoviense BB-1.</title>
        <authorList>
            <person name="Koziaeva V."/>
            <person name="Dziuba M.V."/>
            <person name="Ivanov T.M."/>
            <person name="Kuznetsov B."/>
            <person name="Grouzdev D.S."/>
        </authorList>
    </citation>
    <scope>NUCLEOTIDE SEQUENCE [LARGE SCALE GENOMIC DNA]</scope>
    <source>
        <strain evidence="2 3">SP-1</strain>
    </source>
</reference>
<dbReference type="Pfam" id="PF08242">
    <property type="entry name" value="Methyltransf_12"/>
    <property type="match status" value="1"/>
</dbReference>